<keyword evidence="3" id="KW-1185">Reference proteome</keyword>
<proteinExistence type="predicted"/>
<accession>A0A2S1SKB4</accession>
<evidence type="ECO:0000256" key="1">
    <source>
        <dbReference type="SAM" id="Phobius"/>
    </source>
</evidence>
<keyword evidence="1" id="KW-0812">Transmembrane</keyword>
<evidence type="ECO:0000313" key="2">
    <source>
        <dbReference type="EMBL" id="AWI26864.1"/>
    </source>
</evidence>
<reference evidence="2 3" key="1">
    <citation type="submission" date="2018-05" db="EMBL/GenBank/DDBJ databases">
        <title>Genome sequencing of Flavobacterium sp. HYN0049.</title>
        <authorList>
            <person name="Yi H."/>
            <person name="Baek C."/>
        </authorList>
    </citation>
    <scope>NUCLEOTIDE SEQUENCE [LARGE SCALE GENOMIC DNA]</scope>
    <source>
        <strain evidence="2 3">HYN0049</strain>
    </source>
</reference>
<organism evidence="2 3">
    <name type="scientific">Flavobacterium pallidum</name>
    <dbReference type="NCBI Taxonomy" id="2172098"/>
    <lineage>
        <taxon>Bacteria</taxon>
        <taxon>Pseudomonadati</taxon>
        <taxon>Bacteroidota</taxon>
        <taxon>Flavobacteriia</taxon>
        <taxon>Flavobacteriales</taxon>
        <taxon>Flavobacteriaceae</taxon>
        <taxon>Flavobacterium</taxon>
    </lineage>
</organism>
<dbReference type="AlphaFoldDB" id="A0A2S1SKB4"/>
<feature type="transmembrane region" description="Helical" evidence="1">
    <location>
        <begin position="14"/>
        <end position="31"/>
    </location>
</feature>
<dbReference type="KEGG" id="fpal:HYN49_13665"/>
<gene>
    <name evidence="2" type="ORF">HYN49_13665</name>
</gene>
<sequence length="137" mass="15910">MIYFDPYKSKTTGLEYYLIFILSVFGIYSIYKKATEKNLTEIVGSADITYNKELLMKYCAKRGFDLYRDSKKLIIYNSNHTFGFGSDNNTSRIIFFDKDKLLVTVIKDGFRANPPILFSDTLFKREIKNLFKITGSS</sequence>
<keyword evidence="1" id="KW-1133">Transmembrane helix</keyword>
<evidence type="ECO:0000313" key="3">
    <source>
        <dbReference type="Proteomes" id="UP000244937"/>
    </source>
</evidence>
<name>A0A2S1SKB4_9FLAO</name>
<dbReference type="Proteomes" id="UP000244937">
    <property type="component" value="Chromosome"/>
</dbReference>
<dbReference type="EMBL" id="CP029187">
    <property type="protein sequence ID" value="AWI26864.1"/>
    <property type="molecule type" value="Genomic_DNA"/>
</dbReference>
<keyword evidence="1" id="KW-0472">Membrane</keyword>
<protein>
    <submittedName>
        <fullName evidence="2">Uncharacterized protein</fullName>
    </submittedName>
</protein>